<dbReference type="GeneID" id="78284967"/>
<sequence>MHVIRPDIEAFRLPNDEKEKLPDYMVFFWREVEEQEFDWKYLIQDYVVVEGAEDACEVISWAKDQAKGRIIAVYLMAYPKVSREPSVAQLSRVYGDYPEGEKHREDDFFEFTV</sequence>
<protein>
    <submittedName>
        <fullName evidence="2">Uncharacterized protein</fullName>
    </submittedName>
</protein>
<keyword evidence="3" id="KW-1185">Reference proteome</keyword>
<reference evidence="3" key="2">
    <citation type="submission" date="2016-02" db="EMBL/GenBank/DDBJ databases">
        <authorList>
            <person name="Kaur G."/>
            <person name="Nair G.R."/>
            <person name="Mayilraj S."/>
        </authorList>
    </citation>
    <scope>NUCLEOTIDE SEQUENCE [LARGE SCALE GENOMIC DNA]</scope>
    <source>
        <strain evidence="3">GA-15</strain>
    </source>
</reference>
<dbReference type="RefSeq" id="WP_066840324.1">
    <property type="nucleotide sequence ID" value="NZ_CAKNMZ010000133.1"/>
</dbReference>
<dbReference type="Proteomes" id="UP000544551">
    <property type="component" value="Unassembled WGS sequence"/>
</dbReference>
<comment type="caution">
    <text evidence="2">The sequence shown here is derived from an EMBL/GenBank/DDBJ whole genome shotgun (WGS) entry which is preliminary data.</text>
</comment>
<proteinExistence type="predicted"/>
<name>A0A177IB22_9CORY</name>
<evidence type="ECO:0000313" key="2">
    <source>
        <dbReference type="EMBL" id="OAH26028.1"/>
    </source>
</evidence>
<dbReference type="AlphaFoldDB" id="A0A177IB22"/>
<dbReference type="OrthoDB" id="10013121at2"/>
<dbReference type="EMBL" id="LSTQ01000024">
    <property type="protein sequence ID" value="OAH26028.1"/>
    <property type="molecule type" value="Genomic_DNA"/>
</dbReference>
<evidence type="ECO:0000313" key="1">
    <source>
        <dbReference type="EMBL" id="NME88614.1"/>
    </source>
</evidence>
<dbReference type="EMBL" id="JABAFZ010000002">
    <property type="protein sequence ID" value="NME88614.1"/>
    <property type="molecule type" value="Genomic_DNA"/>
</dbReference>
<accession>A0A177IB22</accession>
<reference evidence="1 4" key="3">
    <citation type="submission" date="2020-04" db="EMBL/GenBank/DDBJ databases">
        <authorList>
            <person name="Hitch T.C.A."/>
            <person name="Wylensek D."/>
            <person name="Clavel T."/>
        </authorList>
    </citation>
    <scope>NUCLEOTIDE SEQUENCE [LARGE SCALE GENOMIC DNA]</scope>
    <source>
        <strain evidence="1 4">BL-383-APC-3D</strain>
    </source>
</reference>
<evidence type="ECO:0000313" key="3">
    <source>
        <dbReference type="Proteomes" id="UP000076947"/>
    </source>
</evidence>
<reference evidence="2" key="1">
    <citation type="submission" date="2016-02" db="EMBL/GenBank/DDBJ databases">
        <authorList>
            <person name="Wen L."/>
            <person name="He K."/>
            <person name="Yang H."/>
        </authorList>
    </citation>
    <scope>NUCLEOTIDE SEQUENCE [LARGE SCALE GENOMIC DNA]</scope>
    <source>
        <strain evidence="2">GA-15</strain>
    </source>
</reference>
<gene>
    <name evidence="2" type="ORF">AYJ05_00840</name>
    <name evidence="1" type="ORF">HF853_02760</name>
</gene>
<evidence type="ECO:0000313" key="4">
    <source>
        <dbReference type="Proteomes" id="UP000544551"/>
    </source>
</evidence>
<dbReference type="Proteomes" id="UP000076947">
    <property type="component" value="Unassembled WGS sequence"/>
</dbReference>
<dbReference type="KEGG" id="csta:CSTAT_03025"/>
<organism evidence="2 3">
    <name type="scientific">Corynebacterium stationis</name>
    <dbReference type="NCBI Taxonomy" id="1705"/>
    <lineage>
        <taxon>Bacteria</taxon>
        <taxon>Bacillati</taxon>
        <taxon>Actinomycetota</taxon>
        <taxon>Actinomycetes</taxon>
        <taxon>Mycobacteriales</taxon>
        <taxon>Corynebacteriaceae</taxon>
        <taxon>Corynebacterium</taxon>
    </lineage>
</organism>